<name>A0ABU6GQJ2_9BACL</name>
<accession>A0ABU6GQJ2</accession>
<reference evidence="1 2" key="1">
    <citation type="submission" date="2023-03" db="EMBL/GenBank/DDBJ databases">
        <title>Bacillus Genome Sequencing.</title>
        <authorList>
            <person name="Dunlap C."/>
        </authorList>
    </citation>
    <scope>NUCLEOTIDE SEQUENCE [LARGE SCALE GENOMIC DNA]</scope>
    <source>
        <strain evidence="1 2">BD-525</strain>
    </source>
</reference>
<evidence type="ECO:0008006" key="3">
    <source>
        <dbReference type="Google" id="ProtNLM"/>
    </source>
</evidence>
<dbReference type="Proteomes" id="UP001344632">
    <property type="component" value="Unassembled WGS sequence"/>
</dbReference>
<comment type="caution">
    <text evidence="1">The sequence shown here is derived from an EMBL/GenBank/DDBJ whole genome shotgun (WGS) entry which is preliminary data.</text>
</comment>
<proteinExistence type="predicted"/>
<dbReference type="RefSeq" id="WP_326089724.1">
    <property type="nucleotide sequence ID" value="NZ_JARLKZ010000015.1"/>
</dbReference>
<evidence type="ECO:0000313" key="1">
    <source>
        <dbReference type="EMBL" id="MEC0241986.1"/>
    </source>
</evidence>
<dbReference type="EMBL" id="JARLKZ010000015">
    <property type="protein sequence ID" value="MEC0241986.1"/>
    <property type="molecule type" value="Genomic_DNA"/>
</dbReference>
<keyword evidence="2" id="KW-1185">Reference proteome</keyword>
<gene>
    <name evidence="1" type="ORF">P4H66_19470</name>
</gene>
<organism evidence="1 2">
    <name type="scientific">Paenibacillus dokdonensis</name>
    <dbReference type="NCBI Taxonomy" id="2567944"/>
    <lineage>
        <taxon>Bacteria</taxon>
        <taxon>Bacillati</taxon>
        <taxon>Bacillota</taxon>
        <taxon>Bacilli</taxon>
        <taxon>Bacillales</taxon>
        <taxon>Paenibacillaceae</taxon>
        <taxon>Paenibacillus</taxon>
    </lineage>
</organism>
<sequence length="147" mass="16278">MAKTKHEKLIEAITAALLLREEAVVGEDEGQYTQGVIDELSIAIELAKEVADMPDSEPTVYEDGTTVLLKSINVFKAAQIKSQNKDQPPQPESQKLTLKGVVLKGWPEGQKGIHTLHLKERIITFIDGEAELPEQMVENLQKAGYLE</sequence>
<evidence type="ECO:0000313" key="2">
    <source>
        <dbReference type="Proteomes" id="UP001344632"/>
    </source>
</evidence>
<dbReference type="Gene3D" id="1.20.1270.90">
    <property type="entry name" value="AF1782-like"/>
    <property type="match status" value="1"/>
</dbReference>
<protein>
    <recommendedName>
        <fullName evidence="3">Phage protein</fullName>
    </recommendedName>
</protein>